<evidence type="ECO:0000313" key="8">
    <source>
        <dbReference type="Proteomes" id="UP000229615"/>
    </source>
</evidence>
<dbReference type="PROSITE" id="PS51737">
    <property type="entry name" value="RECOMBINASE_DNA_BIND"/>
    <property type="match status" value="1"/>
</dbReference>
<dbReference type="Pfam" id="PF07508">
    <property type="entry name" value="Recombinase"/>
    <property type="match status" value="1"/>
</dbReference>
<accession>A0A2H0UR14</accession>
<keyword evidence="3" id="KW-0233">DNA recombination</keyword>
<dbReference type="PROSITE" id="PS00397">
    <property type="entry name" value="RECOMBINASES_1"/>
    <property type="match status" value="1"/>
</dbReference>
<name>A0A2H0UR14_9BACT</name>
<reference evidence="8" key="1">
    <citation type="submission" date="2017-09" db="EMBL/GenBank/DDBJ databases">
        <title>Depth-based differentiation of microbial function through sediment-hosted aquifers and enrichment of novel symbionts in the deep terrestrial subsurface.</title>
        <authorList>
            <person name="Probst A.J."/>
            <person name="Ladd B."/>
            <person name="Jarett J.K."/>
            <person name="Geller-Mcgrath D.E."/>
            <person name="Sieber C.M.K."/>
            <person name="Emerson J.B."/>
            <person name="Anantharaman K."/>
            <person name="Thomas B.C."/>
            <person name="Malmstrom R."/>
            <person name="Stieglmeier M."/>
            <person name="Klingl A."/>
            <person name="Woyke T."/>
            <person name="Ryan C.M."/>
            <person name="Banfield J.F."/>
        </authorList>
    </citation>
    <scope>NUCLEOTIDE SEQUENCE [LARGE SCALE GENOMIC DNA]</scope>
</reference>
<evidence type="ECO:0000256" key="1">
    <source>
        <dbReference type="ARBA" id="ARBA00022908"/>
    </source>
</evidence>
<feature type="domain" description="Recombinase" evidence="6">
    <location>
        <begin position="177"/>
        <end position="291"/>
    </location>
</feature>
<dbReference type="PANTHER" id="PTHR30461:SF23">
    <property type="entry name" value="DNA RECOMBINASE-RELATED"/>
    <property type="match status" value="1"/>
</dbReference>
<dbReference type="InterPro" id="IPR038109">
    <property type="entry name" value="DNA_bind_recomb_sf"/>
</dbReference>
<protein>
    <recommendedName>
        <fullName evidence="6">Recombinase domain-containing protein</fullName>
    </recommendedName>
</protein>
<feature type="active site" description="O-(5'-phospho-DNA)-serine intermediate" evidence="4 5">
    <location>
        <position position="29"/>
    </location>
</feature>
<keyword evidence="2" id="KW-0238">DNA-binding</keyword>
<dbReference type="InterPro" id="IPR050639">
    <property type="entry name" value="SSR_resolvase"/>
</dbReference>
<sequence>MKKKTATRKRTEATNSYEGREGLVYVRVSSKKQELEGHGREGQDLRCRNDLEKIGVPYKRSFMDTFSGWGDFMKRPAMNELLDYIDANQHKKFVVVFDDLKRLARDTVQHLALRTAFKARNVELRCLNYNLIDSPEGMFVETVLSAGNELERHQNRRQVIQKMKARLEAGYWPFTAKRGYKMIKDPLHGKLSVKDETSAEIVKTALEGFSTGRFIRRIDACRYLIKKGFWKKNKGEKYTDLFSAMLRDPFYMGEIEYPKWEVARRKGHHEALISVDTFGRNQKRLRAEVSGKKIRNDASEDFPLRGLITCAECKGHLCGAWTTKKRKNQRYPYYFCQNRECKMFKKSLRRDEIEGRFNALLREQRMKENVDKLVKTAFDRAWKEEMVEITNRSLSFLQEKEKLTERSRKLTDIILSATSDKLKQGYEKELEATLDRIDEIDKGSDEKTDYGIPYRTALNKATGMLRNAHAIWGKLSLEEKQKLFFFIFLEKLPYDKNLGYRTAEKLSAIRLFEGFATSKPDNVESAFGMASGGLEKIAGIKAQERLESVKRQNMADANAGLVYRKNLMDLAKSGDPAAISEIGFNPNAISAPSQKEMKEMMQQKNALSEYSKSLASDMSMIDNLLSDYEAVDMATGQLRGPFTSAGVMGLFKVNKFNDFMADASYLTQNLALDKVGELSDRGIKLTPISEFEIQMMGTASSPLVGAAEKRKDGTIAGFKMSSDKFVETMQEIRNQYSRVLDSINAELTLSPDEYLEILNTQ</sequence>
<proteinExistence type="predicted"/>
<dbReference type="AlphaFoldDB" id="A0A2H0UR14"/>
<dbReference type="EMBL" id="PFBB01000002">
    <property type="protein sequence ID" value="PIR88823.1"/>
    <property type="molecule type" value="Genomic_DNA"/>
</dbReference>
<evidence type="ECO:0000256" key="4">
    <source>
        <dbReference type="PIRSR" id="PIRSR606118-50"/>
    </source>
</evidence>
<evidence type="ECO:0000256" key="5">
    <source>
        <dbReference type="PROSITE-ProRule" id="PRU10137"/>
    </source>
</evidence>
<evidence type="ECO:0000313" key="7">
    <source>
        <dbReference type="EMBL" id="PIR88823.1"/>
    </source>
</evidence>
<keyword evidence="1" id="KW-0229">DNA integration</keyword>
<dbReference type="InterPro" id="IPR025827">
    <property type="entry name" value="Zn_ribbon_recom_dom"/>
</dbReference>
<dbReference type="Gene3D" id="3.90.1750.20">
    <property type="entry name" value="Putative Large Serine Recombinase, Chain B, Domain 2"/>
    <property type="match status" value="1"/>
</dbReference>
<dbReference type="Pfam" id="PF00239">
    <property type="entry name" value="Resolvase"/>
    <property type="match status" value="1"/>
</dbReference>
<dbReference type="GO" id="GO:0000150">
    <property type="term" value="F:DNA strand exchange activity"/>
    <property type="evidence" value="ECO:0007669"/>
    <property type="project" value="InterPro"/>
</dbReference>
<evidence type="ECO:0000256" key="3">
    <source>
        <dbReference type="ARBA" id="ARBA00023172"/>
    </source>
</evidence>
<dbReference type="CDD" id="cd00338">
    <property type="entry name" value="Ser_Recombinase"/>
    <property type="match status" value="1"/>
</dbReference>
<gene>
    <name evidence="7" type="ORF">COU09_00125</name>
</gene>
<dbReference type="InterPro" id="IPR006118">
    <property type="entry name" value="Recombinase_CS"/>
</dbReference>
<dbReference type="InterPro" id="IPR036162">
    <property type="entry name" value="Resolvase-like_N_sf"/>
</dbReference>
<dbReference type="SMART" id="SM00857">
    <property type="entry name" value="Resolvase"/>
    <property type="match status" value="1"/>
</dbReference>
<dbReference type="GO" id="GO:0003677">
    <property type="term" value="F:DNA binding"/>
    <property type="evidence" value="ECO:0007669"/>
    <property type="project" value="UniProtKB-KW"/>
</dbReference>
<dbReference type="InterPro" id="IPR006119">
    <property type="entry name" value="Resolv_N"/>
</dbReference>
<dbReference type="InterPro" id="IPR011109">
    <property type="entry name" value="DNA_bind_recombinase_dom"/>
</dbReference>
<dbReference type="Gene3D" id="3.40.50.1390">
    <property type="entry name" value="Resolvase, N-terminal catalytic domain"/>
    <property type="match status" value="1"/>
</dbReference>
<dbReference type="Pfam" id="PF13408">
    <property type="entry name" value="Zn_ribbon_recom"/>
    <property type="match status" value="1"/>
</dbReference>
<dbReference type="Proteomes" id="UP000229615">
    <property type="component" value="Unassembled WGS sequence"/>
</dbReference>
<dbReference type="PANTHER" id="PTHR30461">
    <property type="entry name" value="DNA-INVERTASE FROM LAMBDOID PROPHAGE"/>
    <property type="match status" value="1"/>
</dbReference>
<organism evidence="7 8">
    <name type="scientific">Candidatus Harrisonbacteria bacterium CG10_big_fil_rev_8_21_14_0_10_44_23</name>
    <dbReference type="NCBI Taxonomy" id="1974585"/>
    <lineage>
        <taxon>Bacteria</taxon>
        <taxon>Candidatus Harrisoniibacteriota</taxon>
    </lineage>
</organism>
<comment type="caution">
    <text evidence="7">The sequence shown here is derived from an EMBL/GenBank/DDBJ whole genome shotgun (WGS) entry which is preliminary data.</text>
</comment>
<evidence type="ECO:0000256" key="2">
    <source>
        <dbReference type="ARBA" id="ARBA00023125"/>
    </source>
</evidence>
<dbReference type="SUPFAM" id="SSF53041">
    <property type="entry name" value="Resolvase-like"/>
    <property type="match status" value="1"/>
</dbReference>
<evidence type="ECO:0000259" key="6">
    <source>
        <dbReference type="PROSITE" id="PS51737"/>
    </source>
</evidence>
<dbReference type="GO" id="GO:0015074">
    <property type="term" value="P:DNA integration"/>
    <property type="evidence" value="ECO:0007669"/>
    <property type="project" value="UniProtKB-KW"/>
</dbReference>